<sequence>MNTLTGGLLATLLALPLVGCSSDAAEPEPAPASEATEAAEVTDLEALWTADLLVPPNGTGGVDAVSQGYFIGAGSMDSSPGTTNPTPNVALDYGIGDAGTGEVVSMAPLSGMPGTVESIPGTDLFVAVAPAGWEIVEGRPRITGHRIGVVDPATASFLWTRRSIGSEVLGMSATRIYLGHDTPKGRPICFAVDDGTLTRDAACRDSMWTKTEGVDGVTWSANERIVDLPTGEQVTIPVTQAQDEASSEQLWTYGDTSAWVEGGDVGYETSTFARSDLGLVRVDYTYSGTDPYASNTPEAPWPDAVLRLVDPRTGEVTRTLGQVRSGTLVGFAGDIAIFEHAGATGLSAAGYRVTV</sequence>
<evidence type="ECO:0000313" key="2">
    <source>
        <dbReference type="EMBL" id="MFC5492852.1"/>
    </source>
</evidence>
<proteinExistence type="predicted"/>
<name>A0ABW0MYT0_9ACTN</name>
<dbReference type="EMBL" id="JBHSMD010000002">
    <property type="protein sequence ID" value="MFC5492852.1"/>
    <property type="molecule type" value="Genomic_DNA"/>
</dbReference>
<protein>
    <submittedName>
        <fullName evidence="2">Uncharacterized protein</fullName>
    </submittedName>
</protein>
<dbReference type="Proteomes" id="UP001595956">
    <property type="component" value="Unassembled WGS sequence"/>
</dbReference>
<evidence type="ECO:0000313" key="3">
    <source>
        <dbReference type="Proteomes" id="UP001595956"/>
    </source>
</evidence>
<dbReference type="RefSeq" id="WP_345171413.1">
    <property type="nucleotide sequence ID" value="NZ_BAABFQ010000003.1"/>
</dbReference>
<feature type="chain" id="PRO_5045181324" evidence="1">
    <location>
        <begin position="25"/>
        <end position="355"/>
    </location>
</feature>
<organism evidence="2 3">
    <name type="scientific">Nocardioides caricicola</name>
    <dbReference type="NCBI Taxonomy" id="634770"/>
    <lineage>
        <taxon>Bacteria</taxon>
        <taxon>Bacillati</taxon>
        <taxon>Actinomycetota</taxon>
        <taxon>Actinomycetes</taxon>
        <taxon>Propionibacteriales</taxon>
        <taxon>Nocardioidaceae</taxon>
        <taxon>Nocardioides</taxon>
    </lineage>
</organism>
<comment type="caution">
    <text evidence="2">The sequence shown here is derived from an EMBL/GenBank/DDBJ whole genome shotgun (WGS) entry which is preliminary data.</text>
</comment>
<keyword evidence="1" id="KW-0732">Signal</keyword>
<evidence type="ECO:0000256" key="1">
    <source>
        <dbReference type="SAM" id="SignalP"/>
    </source>
</evidence>
<feature type="signal peptide" evidence="1">
    <location>
        <begin position="1"/>
        <end position="24"/>
    </location>
</feature>
<accession>A0ABW0MYT0</accession>
<reference evidence="3" key="1">
    <citation type="journal article" date="2019" name="Int. J. Syst. Evol. Microbiol.">
        <title>The Global Catalogue of Microorganisms (GCM) 10K type strain sequencing project: providing services to taxonomists for standard genome sequencing and annotation.</title>
        <authorList>
            <consortium name="The Broad Institute Genomics Platform"/>
            <consortium name="The Broad Institute Genome Sequencing Center for Infectious Disease"/>
            <person name="Wu L."/>
            <person name="Ma J."/>
        </authorList>
    </citation>
    <scope>NUCLEOTIDE SEQUENCE [LARGE SCALE GENOMIC DNA]</scope>
    <source>
        <strain evidence="3">KACC 13778</strain>
    </source>
</reference>
<gene>
    <name evidence="2" type="ORF">ACFPKY_07065</name>
</gene>
<keyword evidence="3" id="KW-1185">Reference proteome</keyword>